<evidence type="ECO:0000256" key="4">
    <source>
        <dbReference type="ARBA" id="ARBA00022691"/>
    </source>
</evidence>
<dbReference type="SUPFAM" id="SSF53335">
    <property type="entry name" value="S-adenosyl-L-methionine-dependent methyltransferases"/>
    <property type="match status" value="1"/>
</dbReference>
<dbReference type="InterPro" id="IPR018117">
    <property type="entry name" value="C5_DNA_meth_AS"/>
</dbReference>
<dbReference type="NCBIfam" id="TIGR00675">
    <property type="entry name" value="dcm"/>
    <property type="match status" value="1"/>
</dbReference>
<reference evidence="5" key="1">
    <citation type="journal article" date="2020" name="Nature">
        <title>Giant virus diversity and host interactions through global metagenomics.</title>
        <authorList>
            <person name="Schulz F."/>
            <person name="Roux S."/>
            <person name="Paez-Espino D."/>
            <person name="Jungbluth S."/>
            <person name="Walsh D.A."/>
            <person name="Denef V.J."/>
            <person name="McMahon K.D."/>
            <person name="Konstantinidis K.T."/>
            <person name="Eloe-Fadrosh E.A."/>
            <person name="Kyrpides N.C."/>
            <person name="Woyke T."/>
        </authorList>
    </citation>
    <scope>NUCLEOTIDE SEQUENCE</scope>
    <source>
        <strain evidence="5">GVMAG-M-3300023184-62</strain>
    </source>
</reference>
<dbReference type="GO" id="GO:0005634">
    <property type="term" value="C:nucleus"/>
    <property type="evidence" value="ECO:0007669"/>
    <property type="project" value="TreeGrafter"/>
</dbReference>
<dbReference type="Gene3D" id="3.90.120.10">
    <property type="entry name" value="DNA Methylase, subunit A, domain 2"/>
    <property type="match status" value="1"/>
</dbReference>
<dbReference type="InterPro" id="IPR050390">
    <property type="entry name" value="C5-Methyltransferase"/>
</dbReference>
<name>A0A6C0IEW6_9ZZZZ</name>
<dbReference type="GO" id="GO:0032259">
    <property type="term" value="P:methylation"/>
    <property type="evidence" value="ECO:0007669"/>
    <property type="project" value="UniProtKB-KW"/>
</dbReference>
<dbReference type="Gene3D" id="3.40.50.150">
    <property type="entry name" value="Vaccinia Virus protein VP39"/>
    <property type="match status" value="1"/>
</dbReference>
<keyword evidence="4" id="KW-0949">S-adenosyl-L-methionine</keyword>
<protein>
    <recommendedName>
        <fullName evidence="1">DNA (cytosine-5-)-methyltransferase</fullName>
        <ecNumber evidence="1">2.1.1.37</ecNumber>
    </recommendedName>
</protein>
<accession>A0A6C0IEW6</accession>
<evidence type="ECO:0000256" key="2">
    <source>
        <dbReference type="ARBA" id="ARBA00022603"/>
    </source>
</evidence>
<dbReference type="PANTHER" id="PTHR10629:SF52">
    <property type="entry name" value="DNA (CYTOSINE-5)-METHYLTRANSFERASE 1"/>
    <property type="match status" value="1"/>
</dbReference>
<proteinExistence type="predicted"/>
<dbReference type="PROSITE" id="PS00094">
    <property type="entry name" value="C5_MTASE_1"/>
    <property type="match status" value="1"/>
</dbReference>
<evidence type="ECO:0000256" key="3">
    <source>
        <dbReference type="ARBA" id="ARBA00022679"/>
    </source>
</evidence>
<keyword evidence="3" id="KW-0808">Transferase</keyword>
<sequence>MTTHKAISLFSGCGGDTLGLERAGFKVVAFNEFKKPAIDTHTLNFPDSVLLANPKGNVSDITKVPDSVFEAHRGTIDIVFAGFPCQGFSSAGKRKAADPRNQMYQQFVRVVKATKPKFFIGENVTGLVSMKSGPKEDDPLVLTLIKKAFADIGYDLTYQVLEATDFGVPQKRKRIVLVGWDKSKFPNFSTESFWAGLSSPGQGPKLRDFVTTSMEGAFEVPAANVPVNFPNYALSIPQDAQPEGAPHPYVKLKASASDETYGGKDFDSLLSCAKRDSPVHSEIVDLDAPSKTIICTYDHQPRLLVGLRKPDGTAYVRTLLPDELKQIQGFPADFKLSGNKKDQVVQVGNAVPPPMIQAVANQLKTLLDEPAPKPKRKVRKPVVKEMV</sequence>
<evidence type="ECO:0000256" key="1">
    <source>
        <dbReference type="ARBA" id="ARBA00011975"/>
    </source>
</evidence>
<dbReference type="Pfam" id="PF00145">
    <property type="entry name" value="DNA_methylase"/>
    <property type="match status" value="1"/>
</dbReference>
<keyword evidence="2" id="KW-0489">Methyltransferase</keyword>
<dbReference type="EMBL" id="MN740152">
    <property type="protein sequence ID" value="QHT90053.1"/>
    <property type="molecule type" value="Genomic_DNA"/>
</dbReference>
<dbReference type="GO" id="GO:0044027">
    <property type="term" value="P:negative regulation of gene expression via chromosomal CpG island methylation"/>
    <property type="evidence" value="ECO:0007669"/>
    <property type="project" value="TreeGrafter"/>
</dbReference>
<dbReference type="PROSITE" id="PS51679">
    <property type="entry name" value="SAM_MT_C5"/>
    <property type="match status" value="1"/>
</dbReference>
<dbReference type="EC" id="2.1.1.37" evidence="1"/>
<dbReference type="InterPro" id="IPR029063">
    <property type="entry name" value="SAM-dependent_MTases_sf"/>
</dbReference>
<dbReference type="PANTHER" id="PTHR10629">
    <property type="entry name" value="CYTOSINE-SPECIFIC METHYLTRANSFERASE"/>
    <property type="match status" value="1"/>
</dbReference>
<dbReference type="PRINTS" id="PR00105">
    <property type="entry name" value="C5METTRFRASE"/>
</dbReference>
<organism evidence="5">
    <name type="scientific">viral metagenome</name>
    <dbReference type="NCBI Taxonomy" id="1070528"/>
    <lineage>
        <taxon>unclassified sequences</taxon>
        <taxon>metagenomes</taxon>
        <taxon>organismal metagenomes</taxon>
    </lineage>
</organism>
<dbReference type="InterPro" id="IPR001525">
    <property type="entry name" value="C5_MeTfrase"/>
</dbReference>
<dbReference type="AlphaFoldDB" id="A0A6C0IEW6"/>
<dbReference type="GO" id="GO:0003886">
    <property type="term" value="F:DNA (cytosine-5-)-methyltransferase activity"/>
    <property type="evidence" value="ECO:0007669"/>
    <property type="project" value="UniProtKB-EC"/>
</dbReference>
<dbReference type="GO" id="GO:0003677">
    <property type="term" value="F:DNA binding"/>
    <property type="evidence" value="ECO:0007669"/>
    <property type="project" value="TreeGrafter"/>
</dbReference>
<evidence type="ECO:0000313" key="5">
    <source>
        <dbReference type="EMBL" id="QHT90053.1"/>
    </source>
</evidence>